<comment type="caution">
    <text evidence="1">The sequence shown here is derived from an EMBL/GenBank/DDBJ whole genome shotgun (WGS) entry which is preliminary data.</text>
</comment>
<organism evidence="1 2">
    <name type="scientific">Arthrobacter gyeryongensis</name>
    <dbReference type="NCBI Taxonomy" id="1650592"/>
    <lineage>
        <taxon>Bacteria</taxon>
        <taxon>Bacillati</taxon>
        <taxon>Actinomycetota</taxon>
        <taxon>Actinomycetes</taxon>
        <taxon>Micrococcales</taxon>
        <taxon>Micrococcaceae</taxon>
        <taxon>Arthrobacter</taxon>
    </lineage>
</organism>
<accession>A0ABP9SPX8</accession>
<sequence>MDLSGGGVHRDDGPALARVNHEAILVCFGDARQSWAGAGRYKKVLPISGFFGGQVIFDLIMSDPSAMLWLWPGTGEHS</sequence>
<dbReference type="Proteomes" id="UP001500200">
    <property type="component" value="Unassembled WGS sequence"/>
</dbReference>
<gene>
    <name evidence="1" type="ORF">GCM10023346_42680</name>
</gene>
<dbReference type="EMBL" id="BAABKK010000032">
    <property type="protein sequence ID" value="GAA5200488.1"/>
    <property type="molecule type" value="Genomic_DNA"/>
</dbReference>
<protein>
    <submittedName>
        <fullName evidence="1">Uncharacterized protein</fullName>
    </submittedName>
</protein>
<evidence type="ECO:0000313" key="1">
    <source>
        <dbReference type="EMBL" id="GAA5200488.1"/>
    </source>
</evidence>
<evidence type="ECO:0000313" key="2">
    <source>
        <dbReference type="Proteomes" id="UP001500200"/>
    </source>
</evidence>
<name>A0ABP9SPX8_9MICC</name>
<proteinExistence type="predicted"/>
<reference evidence="2" key="1">
    <citation type="journal article" date="2019" name="Int. J. Syst. Evol. Microbiol.">
        <title>The Global Catalogue of Microorganisms (GCM) 10K type strain sequencing project: providing services to taxonomists for standard genome sequencing and annotation.</title>
        <authorList>
            <consortium name="The Broad Institute Genomics Platform"/>
            <consortium name="The Broad Institute Genome Sequencing Center for Infectious Disease"/>
            <person name="Wu L."/>
            <person name="Ma J."/>
        </authorList>
    </citation>
    <scope>NUCLEOTIDE SEQUENCE [LARGE SCALE GENOMIC DNA]</scope>
    <source>
        <strain evidence="2">JCM 18514</strain>
    </source>
</reference>
<keyword evidence="2" id="KW-1185">Reference proteome</keyword>